<dbReference type="HOGENOM" id="CLU_1339426_0_0_1"/>
<reference evidence="1" key="1">
    <citation type="submission" date="2015-04" db="UniProtKB">
        <authorList>
            <consortium name="EnsemblPlants"/>
        </authorList>
    </citation>
    <scope>IDENTIFICATION</scope>
</reference>
<accession>A0A0E0L129</accession>
<evidence type="ECO:0000313" key="1">
    <source>
        <dbReference type="EnsemblPlants" id="OPUNC05G10210.1"/>
    </source>
</evidence>
<organism evidence="1">
    <name type="scientific">Oryza punctata</name>
    <name type="common">Red rice</name>
    <dbReference type="NCBI Taxonomy" id="4537"/>
    <lineage>
        <taxon>Eukaryota</taxon>
        <taxon>Viridiplantae</taxon>
        <taxon>Streptophyta</taxon>
        <taxon>Embryophyta</taxon>
        <taxon>Tracheophyta</taxon>
        <taxon>Spermatophyta</taxon>
        <taxon>Magnoliopsida</taxon>
        <taxon>Liliopsida</taxon>
        <taxon>Poales</taxon>
        <taxon>Poaceae</taxon>
        <taxon>BOP clade</taxon>
        <taxon>Oryzoideae</taxon>
        <taxon>Oryzeae</taxon>
        <taxon>Oryzinae</taxon>
        <taxon>Oryza</taxon>
    </lineage>
</organism>
<sequence length="205" mass="23908">MIVVDEDQNQNSSALESDFTNSPVEKIELVECRMAKSPWFLRIHHIDRDESVTVPFYQWVETAEHQELASIWVAHKLPHYIELTGQSIRDVFVGAIDSTHDIVDISIRRLRQLDFDMCKAHSADHWRHYIESDFALLCLAGEDPIRSKSVRAQFTGQSVHYNIRKCRMDWRTYFNSFKMALLYELLQTKGNNGVVPATFLECMEE</sequence>
<dbReference type="Gramene" id="OPUNC05G10210.1">
    <property type="protein sequence ID" value="OPUNC05G10210.1"/>
    <property type="gene ID" value="OPUNC05G10210"/>
</dbReference>
<dbReference type="EnsemblPlants" id="OPUNC05G10210.1">
    <property type="protein sequence ID" value="OPUNC05G10210.1"/>
    <property type="gene ID" value="OPUNC05G10210"/>
</dbReference>
<keyword evidence="2" id="KW-1185">Reference proteome</keyword>
<proteinExistence type="predicted"/>
<dbReference type="Proteomes" id="UP000026962">
    <property type="component" value="Chromosome 5"/>
</dbReference>
<protein>
    <submittedName>
        <fullName evidence="1">Uncharacterized protein</fullName>
    </submittedName>
</protein>
<reference evidence="1" key="2">
    <citation type="submission" date="2018-05" db="EMBL/GenBank/DDBJ databases">
        <title>OpunRS2 (Oryza punctata Reference Sequence Version 2).</title>
        <authorList>
            <person name="Zhang J."/>
            <person name="Kudrna D."/>
            <person name="Lee S."/>
            <person name="Talag J."/>
            <person name="Welchert J."/>
            <person name="Wing R.A."/>
        </authorList>
    </citation>
    <scope>NUCLEOTIDE SEQUENCE [LARGE SCALE GENOMIC DNA]</scope>
</reference>
<dbReference type="AlphaFoldDB" id="A0A0E0L129"/>
<name>A0A0E0L129_ORYPU</name>
<evidence type="ECO:0000313" key="2">
    <source>
        <dbReference type="Proteomes" id="UP000026962"/>
    </source>
</evidence>